<protein>
    <submittedName>
        <fullName evidence="1">Ethanolamine utilization protein EutJ</fullName>
    </submittedName>
</protein>
<accession>A0A7C4KZN5</accession>
<dbReference type="NCBIfam" id="TIGR02529">
    <property type="entry name" value="EutJ"/>
    <property type="match status" value="1"/>
</dbReference>
<dbReference type="EMBL" id="DSXR01000003">
    <property type="protein sequence ID" value="HGS86001.1"/>
    <property type="molecule type" value="Genomic_DNA"/>
</dbReference>
<sequence>MNPNLHLILEEADQAVQRRSINGYRGRVRCGVDLGTAYVSLFVLTEDNQPLVGTYTYAEIVRDGLVVDFGGAVDLLRKMKAEIEDRLGFELHSAATAYPPGVPLTEVRATRYVLEAAGLNCSALVDEPTAANAVLEVDNGAVVDIGGGTTGIAVVQDGKVIYTADEATGGTHFTLVISGALKIPFAEAEARKINPAEHPRLFTLVRPVMEKVGSIILNHIQPYDVECIYLVGGTSAFQGIAGVIESVTGVKTIVPGNPLFVTPLGIAMNDQLS</sequence>
<organism evidence="1">
    <name type="scientific">Bellilinea caldifistulae</name>
    <dbReference type="NCBI Taxonomy" id="360411"/>
    <lineage>
        <taxon>Bacteria</taxon>
        <taxon>Bacillati</taxon>
        <taxon>Chloroflexota</taxon>
        <taxon>Anaerolineae</taxon>
        <taxon>Anaerolineales</taxon>
        <taxon>Anaerolineaceae</taxon>
        <taxon>Bellilinea</taxon>
    </lineage>
</organism>
<dbReference type="SUPFAM" id="SSF53067">
    <property type="entry name" value="Actin-like ATPase domain"/>
    <property type="match status" value="2"/>
</dbReference>
<dbReference type="InterPro" id="IPR050696">
    <property type="entry name" value="FtsA/MreB"/>
</dbReference>
<proteinExistence type="predicted"/>
<dbReference type="PANTHER" id="PTHR32432:SF3">
    <property type="entry name" value="ETHANOLAMINE UTILIZATION PROTEIN EUTJ"/>
    <property type="match status" value="1"/>
</dbReference>
<evidence type="ECO:0000313" key="1">
    <source>
        <dbReference type="EMBL" id="HGS86001.1"/>
    </source>
</evidence>
<dbReference type="AlphaFoldDB" id="A0A7C4KZN5"/>
<dbReference type="NCBIfam" id="NF011660">
    <property type="entry name" value="PRK15080.1"/>
    <property type="match status" value="1"/>
</dbReference>
<dbReference type="Gene3D" id="3.30.420.40">
    <property type="match status" value="2"/>
</dbReference>
<name>A0A7C4KZN5_9CHLR</name>
<dbReference type="Pfam" id="PF11104">
    <property type="entry name" value="PilM_2"/>
    <property type="match status" value="1"/>
</dbReference>
<dbReference type="PANTHER" id="PTHR32432">
    <property type="entry name" value="CELL DIVISION PROTEIN FTSA-RELATED"/>
    <property type="match status" value="1"/>
</dbReference>
<gene>
    <name evidence="1" type="primary">eutJ</name>
    <name evidence="1" type="ORF">ENT17_00100</name>
</gene>
<dbReference type="CDD" id="cd24047">
    <property type="entry name" value="ASKHA_NBD_EutJ"/>
    <property type="match status" value="1"/>
</dbReference>
<dbReference type="InterPro" id="IPR005883">
    <property type="entry name" value="PilM"/>
</dbReference>
<dbReference type="InterPro" id="IPR043129">
    <property type="entry name" value="ATPase_NBD"/>
</dbReference>
<reference evidence="1" key="1">
    <citation type="journal article" date="2020" name="mSystems">
        <title>Genome- and Community-Level Interaction Insights into Carbon Utilization and Element Cycling Functions of Hydrothermarchaeota in Hydrothermal Sediment.</title>
        <authorList>
            <person name="Zhou Z."/>
            <person name="Liu Y."/>
            <person name="Xu W."/>
            <person name="Pan J."/>
            <person name="Luo Z.H."/>
            <person name="Li M."/>
        </authorList>
    </citation>
    <scope>NUCLEOTIDE SEQUENCE [LARGE SCALE GENOMIC DNA]</scope>
    <source>
        <strain evidence="1">SpSt-556</strain>
    </source>
</reference>
<dbReference type="InterPro" id="IPR013366">
    <property type="entry name" value="EutJ"/>
</dbReference>
<comment type="caution">
    <text evidence="1">The sequence shown here is derived from an EMBL/GenBank/DDBJ whole genome shotgun (WGS) entry which is preliminary data.</text>
</comment>